<keyword evidence="3" id="KW-1185">Reference proteome</keyword>
<protein>
    <submittedName>
        <fullName evidence="2">DUF1127 domain-containing protein</fullName>
    </submittedName>
</protein>
<organism evidence="2 3">
    <name type="scientific">Ruegeria atlantica</name>
    <dbReference type="NCBI Taxonomy" id="81569"/>
    <lineage>
        <taxon>Bacteria</taxon>
        <taxon>Pseudomonadati</taxon>
        <taxon>Pseudomonadota</taxon>
        <taxon>Alphaproteobacteria</taxon>
        <taxon>Rhodobacterales</taxon>
        <taxon>Roseobacteraceae</taxon>
        <taxon>Ruegeria</taxon>
    </lineage>
</organism>
<proteinExistence type="predicted"/>
<feature type="transmembrane region" description="Helical" evidence="1">
    <location>
        <begin position="15"/>
        <end position="34"/>
    </location>
</feature>
<dbReference type="Proteomes" id="UP000599383">
    <property type="component" value="Unassembled WGS sequence"/>
</dbReference>
<keyword evidence="1" id="KW-1133">Transmembrane helix</keyword>
<gene>
    <name evidence="2" type="ORF">GS617_12815</name>
</gene>
<keyword evidence="1" id="KW-0812">Transmembrane</keyword>
<reference evidence="2 3" key="1">
    <citation type="submission" date="2019-12" db="EMBL/GenBank/DDBJ databases">
        <title>Ruegeria JWLKs population differentiation of coral mucus and skeleton niches.</title>
        <authorList>
            <person name="Luo D."/>
        </authorList>
    </citation>
    <scope>NUCLEOTIDE SEQUENCE [LARGE SCALE GENOMIC DNA]</scope>
    <source>
        <strain evidence="2 3">HKCCD6238</strain>
    </source>
</reference>
<name>A0ABX1WD12_9RHOB</name>
<accession>A0ABX1WD12</accession>
<dbReference type="RefSeq" id="WP_171363767.1">
    <property type="nucleotide sequence ID" value="NZ_WVQY01000004.1"/>
</dbReference>
<sequence length="75" mass="7948">MAANTETAGTDRGHAIALSISFLAWIGTTANAALKALKMARMLSALSNMSDYQLSQIGISRSEIPEYAGKLMADE</sequence>
<evidence type="ECO:0000256" key="1">
    <source>
        <dbReference type="SAM" id="Phobius"/>
    </source>
</evidence>
<evidence type="ECO:0000313" key="2">
    <source>
        <dbReference type="EMBL" id="NOD31158.1"/>
    </source>
</evidence>
<dbReference type="EMBL" id="WVQY01000004">
    <property type="protein sequence ID" value="NOD31158.1"/>
    <property type="molecule type" value="Genomic_DNA"/>
</dbReference>
<evidence type="ECO:0000313" key="3">
    <source>
        <dbReference type="Proteomes" id="UP000599383"/>
    </source>
</evidence>
<keyword evidence="1" id="KW-0472">Membrane</keyword>
<comment type="caution">
    <text evidence="2">The sequence shown here is derived from an EMBL/GenBank/DDBJ whole genome shotgun (WGS) entry which is preliminary data.</text>
</comment>